<feature type="region of interest" description="Disordered" evidence="12">
    <location>
        <begin position="157"/>
        <end position="187"/>
    </location>
</feature>
<reference evidence="16" key="1">
    <citation type="submission" date="2025-08" db="UniProtKB">
        <authorList>
            <consortium name="RefSeq"/>
        </authorList>
    </citation>
    <scope>IDENTIFICATION</scope>
    <source>
        <tissue evidence="16">Whole body</tissue>
    </source>
</reference>
<dbReference type="AlphaFoldDB" id="A0AAJ7N3W1"/>
<dbReference type="PROSITE" id="PS00034">
    <property type="entry name" value="PAIRED_1"/>
    <property type="match status" value="1"/>
</dbReference>
<evidence type="ECO:0000259" key="13">
    <source>
        <dbReference type="PROSITE" id="PS50071"/>
    </source>
</evidence>
<dbReference type="PRINTS" id="PR00027">
    <property type="entry name" value="PAIREDBOX"/>
</dbReference>
<dbReference type="InterPro" id="IPR036388">
    <property type="entry name" value="WH-like_DNA-bd_sf"/>
</dbReference>
<evidence type="ECO:0000256" key="1">
    <source>
        <dbReference type="ARBA" id="ARBA00004123"/>
    </source>
</evidence>
<dbReference type="GeneID" id="108622788"/>
<accession>A0AAJ7N3W1</accession>
<keyword evidence="15" id="KW-1185">Reference proteome</keyword>
<feature type="region of interest" description="Disordered" evidence="12">
    <location>
        <begin position="383"/>
        <end position="413"/>
    </location>
</feature>
<dbReference type="GO" id="GO:0000981">
    <property type="term" value="F:DNA-binding transcription factor activity, RNA polymerase II-specific"/>
    <property type="evidence" value="ECO:0007669"/>
    <property type="project" value="InterPro"/>
</dbReference>
<dbReference type="SUPFAM" id="SSF46689">
    <property type="entry name" value="Homeodomain-like"/>
    <property type="match status" value="2"/>
</dbReference>
<dbReference type="PROSITE" id="PS51057">
    <property type="entry name" value="PAIRED_2"/>
    <property type="match status" value="1"/>
</dbReference>
<evidence type="ECO:0000256" key="6">
    <source>
        <dbReference type="ARBA" id="ARBA00023125"/>
    </source>
</evidence>
<dbReference type="InterPro" id="IPR017970">
    <property type="entry name" value="Homeobox_CS"/>
</dbReference>
<dbReference type="KEGG" id="ccal:108622788"/>
<comment type="similarity">
    <text evidence="2">Belongs to the paired homeobox family.</text>
</comment>
<dbReference type="RefSeq" id="XP_017876360.1">
    <property type="nucleotide sequence ID" value="XM_018020871.1"/>
</dbReference>
<keyword evidence="4" id="KW-0563">Paired box</keyword>
<dbReference type="FunFam" id="1.10.10.60:FF:000679">
    <property type="entry name" value="Homeobox protein aristaless"/>
    <property type="match status" value="1"/>
</dbReference>
<dbReference type="Pfam" id="PF00292">
    <property type="entry name" value="PAX"/>
    <property type="match status" value="1"/>
</dbReference>
<gene>
    <name evidence="16" type="primary">LOC108622788</name>
</gene>
<evidence type="ECO:0000313" key="16">
    <source>
        <dbReference type="RefSeq" id="XP_017876360.1"/>
    </source>
</evidence>
<dbReference type="InterPro" id="IPR001523">
    <property type="entry name" value="Paired_dom"/>
</dbReference>
<dbReference type="InterPro" id="IPR043182">
    <property type="entry name" value="PAIRED_DNA-bd_dom"/>
</dbReference>
<dbReference type="Proteomes" id="UP000694925">
    <property type="component" value="Unplaced"/>
</dbReference>
<dbReference type="CDD" id="cd00086">
    <property type="entry name" value="homeodomain"/>
    <property type="match status" value="1"/>
</dbReference>
<feature type="domain" description="Homeobox" evidence="13">
    <location>
        <begin position="178"/>
        <end position="238"/>
    </location>
</feature>
<dbReference type="GO" id="GO:0007365">
    <property type="term" value="P:periodic partitioning"/>
    <property type="evidence" value="ECO:0007669"/>
    <property type="project" value="UniProtKB-ARBA"/>
</dbReference>
<dbReference type="PRINTS" id="PR00031">
    <property type="entry name" value="HTHREPRESSR"/>
</dbReference>
<dbReference type="InterPro" id="IPR043565">
    <property type="entry name" value="PAX_fam"/>
</dbReference>
<keyword evidence="7 10" id="KW-0371">Homeobox</keyword>
<dbReference type="PROSITE" id="PS00027">
    <property type="entry name" value="HOMEOBOX_1"/>
    <property type="match status" value="1"/>
</dbReference>
<dbReference type="PANTHER" id="PTHR45636">
    <property type="entry name" value="PAIRED BOX PROTEIN PAX-6-RELATED-RELATED"/>
    <property type="match status" value="1"/>
</dbReference>
<dbReference type="Gene3D" id="1.10.10.10">
    <property type="entry name" value="Winged helix-like DNA-binding domain superfamily/Winged helix DNA-binding domain"/>
    <property type="match status" value="2"/>
</dbReference>
<feature type="domain" description="Paired" evidence="14">
    <location>
        <begin position="18"/>
        <end position="141"/>
    </location>
</feature>
<dbReference type="GO" id="GO:0000978">
    <property type="term" value="F:RNA polymerase II cis-regulatory region sequence-specific DNA binding"/>
    <property type="evidence" value="ECO:0007669"/>
    <property type="project" value="TreeGrafter"/>
</dbReference>
<dbReference type="SMART" id="SM00389">
    <property type="entry name" value="HOX"/>
    <property type="match status" value="1"/>
</dbReference>
<dbReference type="GO" id="GO:0005634">
    <property type="term" value="C:nucleus"/>
    <property type="evidence" value="ECO:0007669"/>
    <property type="project" value="UniProtKB-SubCell"/>
</dbReference>
<dbReference type="InterPro" id="IPR001356">
    <property type="entry name" value="HD"/>
</dbReference>
<name>A0AAJ7N3W1_9HYME</name>
<dbReference type="PANTHER" id="PTHR45636:SF3">
    <property type="entry name" value="PROTEIN GOOSEBERRY-RELATED"/>
    <property type="match status" value="1"/>
</dbReference>
<evidence type="ECO:0000256" key="12">
    <source>
        <dbReference type="SAM" id="MobiDB-lite"/>
    </source>
</evidence>
<evidence type="ECO:0000256" key="2">
    <source>
        <dbReference type="ARBA" id="ARBA00005733"/>
    </source>
</evidence>
<dbReference type="PROSITE" id="PS50071">
    <property type="entry name" value="HOMEOBOX_2"/>
    <property type="match status" value="1"/>
</dbReference>
<dbReference type="Pfam" id="PF00046">
    <property type="entry name" value="Homeodomain"/>
    <property type="match status" value="1"/>
</dbReference>
<keyword evidence="3" id="KW-0217">Developmental protein</keyword>
<feature type="DNA-binding region" description="Homeobox" evidence="10">
    <location>
        <begin position="180"/>
        <end position="239"/>
    </location>
</feature>
<dbReference type="CDD" id="cd00131">
    <property type="entry name" value="PAX"/>
    <property type="match status" value="1"/>
</dbReference>
<evidence type="ECO:0000259" key="14">
    <source>
        <dbReference type="PROSITE" id="PS51057"/>
    </source>
</evidence>
<evidence type="ECO:0000256" key="8">
    <source>
        <dbReference type="ARBA" id="ARBA00023163"/>
    </source>
</evidence>
<dbReference type="Gene3D" id="1.10.10.60">
    <property type="entry name" value="Homeodomain-like"/>
    <property type="match status" value="1"/>
</dbReference>
<feature type="region of interest" description="Disordered" evidence="12">
    <location>
        <begin position="344"/>
        <end position="364"/>
    </location>
</feature>
<keyword evidence="9 10" id="KW-0539">Nucleus</keyword>
<dbReference type="SMART" id="SM00351">
    <property type="entry name" value="PAX"/>
    <property type="match status" value="1"/>
</dbReference>
<organism evidence="15 16">
    <name type="scientific">Ceratina calcarata</name>
    <dbReference type="NCBI Taxonomy" id="156304"/>
    <lineage>
        <taxon>Eukaryota</taxon>
        <taxon>Metazoa</taxon>
        <taxon>Ecdysozoa</taxon>
        <taxon>Arthropoda</taxon>
        <taxon>Hexapoda</taxon>
        <taxon>Insecta</taxon>
        <taxon>Pterygota</taxon>
        <taxon>Neoptera</taxon>
        <taxon>Endopterygota</taxon>
        <taxon>Hymenoptera</taxon>
        <taxon>Apocrita</taxon>
        <taxon>Aculeata</taxon>
        <taxon>Apoidea</taxon>
        <taxon>Anthophila</taxon>
        <taxon>Apidae</taxon>
        <taxon>Ceratina</taxon>
        <taxon>Zadontomerus</taxon>
    </lineage>
</organism>
<feature type="compositionally biased region" description="Low complexity" evidence="12">
    <location>
        <begin position="397"/>
        <end position="413"/>
    </location>
</feature>
<evidence type="ECO:0000256" key="3">
    <source>
        <dbReference type="ARBA" id="ARBA00022473"/>
    </source>
</evidence>
<evidence type="ECO:0000256" key="10">
    <source>
        <dbReference type="PROSITE-ProRule" id="PRU00108"/>
    </source>
</evidence>
<evidence type="ECO:0000256" key="11">
    <source>
        <dbReference type="RuleBase" id="RU000682"/>
    </source>
</evidence>
<proteinExistence type="inferred from homology"/>
<evidence type="ECO:0000256" key="9">
    <source>
        <dbReference type="ARBA" id="ARBA00023242"/>
    </source>
</evidence>
<protein>
    <submittedName>
        <fullName evidence="16">Protein gooseberry-neuro-like</fullName>
    </submittedName>
</protein>
<evidence type="ECO:0000313" key="15">
    <source>
        <dbReference type="Proteomes" id="UP000694925"/>
    </source>
</evidence>
<comment type="subcellular location">
    <subcellularLocation>
        <location evidence="1 10 11">Nucleus</location>
    </subcellularLocation>
</comment>
<sequence length="441" mass="47831">MDVTSGMRPIFGGYPFQGQGRMNQLGGVFINGRPLPNHIRLKIVEMAAAGVRPCVISRQLRVSHGCVSKILNRYQETGSIRPGVIGGSKPRVATPEIESRIEEMKRDNPGIFSWEIREKLVKEGFMDPPSVSSISRLLRGGRPGDDGKKDYTIDGILGGSRCGEESDTESEPGIPLKRKQRRSRTTFTGEQLEQLETAFQRAQYPDVYAREELAQRTGLTEARIQVWFSNRRARLRKHTGSIAHSVANLPLTPCQYASHELAQIPQVPQMPPGIAQVPSALHHSPTALQQTGIHQVPGTTVQMSSTTSSVAQAPSTLSSALQGHAASISGHLSTLQGHAMQLGQVPGIQPPAAHAPATLHNPGNADWSRAQLSWGQFNHFQGEYTSSHSSHQHSSHASHAGGTPSSSGTGNSASAAEWYDQGYDYSQHAQLNYHRSVGGIF</sequence>
<evidence type="ECO:0000256" key="7">
    <source>
        <dbReference type="ARBA" id="ARBA00023155"/>
    </source>
</evidence>
<keyword evidence="8" id="KW-0804">Transcription</keyword>
<evidence type="ECO:0000256" key="4">
    <source>
        <dbReference type="ARBA" id="ARBA00022724"/>
    </source>
</evidence>
<evidence type="ECO:0000256" key="5">
    <source>
        <dbReference type="ARBA" id="ARBA00023015"/>
    </source>
</evidence>
<dbReference type="InterPro" id="IPR009057">
    <property type="entry name" value="Homeodomain-like_sf"/>
</dbReference>
<keyword evidence="5" id="KW-0805">Transcription regulation</keyword>
<dbReference type="FunFam" id="1.10.10.10:FF:000031">
    <property type="entry name" value="Paired box protein Pax-7"/>
    <property type="match status" value="1"/>
</dbReference>
<keyword evidence="6 10" id="KW-0238">DNA-binding</keyword>
<dbReference type="InterPro" id="IPR000047">
    <property type="entry name" value="HTH_motif"/>
</dbReference>